<evidence type="ECO:0000256" key="4">
    <source>
        <dbReference type="ARBA" id="ARBA00022695"/>
    </source>
</evidence>
<organism evidence="10 11">
    <name type="scientific">Candidatus Pseudobacter hemicellulosilyticus</name>
    <dbReference type="NCBI Taxonomy" id="3121375"/>
    <lineage>
        <taxon>Bacteria</taxon>
        <taxon>Pseudomonadati</taxon>
        <taxon>Bacteroidota</taxon>
        <taxon>Chitinophagia</taxon>
        <taxon>Chitinophagales</taxon>
        <taxon>Chitinophagaceae</taxon>
        <taxon>Pseudobacter</taxon>
    </lineage>
</organism>
<evidence type="ECO:0000256" key="8">
    <source>
        <dbReference type="ARBA" id="ARBA00049244"/>
    </source>
</evidence>
<accession>A0AAJ5WL98</accession>
<dbReference type="PANTHER" id="PTHR34388">
    <property type="entry name" value="DNA POLYMERASE III SUBUNIT DELTA"/>
    <property type="match status" value="1"/>
</dbReference>
<dbReference type="GO" id="GO:0003677">
    <property type="term" value="F:DNA binding"/>
    <property type="evidence" value="ECO:0007669"/>
    <property type="project" value="InterPro"/>
</dbReference>
<proteinExistence type="inferred from homology"/>
<sequence>MSAEKIIGDWKKKKFKPVYWLEGEEEYFIDTVVDYAESSILSESEAGFNLLVFYGKDANWADVVNACRRYPMFAERQVVLLKEAQQMRDIDKLEPYIDNPMPSTILVVSYKEKKVDGRSKLAKILKEKGEMLTTKKMYDNQLPDWTNNLVQSKGFTISQRALLLLVDHIGNDLSRINNEIDKMLINLGERKNITEDDIEKYVGVSKEYNPFELQSAMAAKDIPKAIRIIQYFEANPKAAPIQLILPTLYNLFSKTYMIFGQNAKDDKTIAANIGVNAFFVKDYVATARNYGYGGVEAALLLLHQYNLKSVGVNDMGSSDASLLKEMVVKMSMSFS</sequence>
<evidence type="ECO:0000256" key="7">
    <source>
        <dbReference type="ARBA" id="ARBA00034754"/>
    </source>
</evidence>
<comment type="similarity">
    <text evidence="7">Belongs to the DNA polymerase HolA subunit family.</text>
</comment>
<dbReference type="SUPFAM" id="SSF52540">
    <property type="entry name" value="P-loop containing nucleoside triphosphate hydrolases"/>
    <property type="match status" value="1"/>
</dbReference>
<gene>
    <name evidence="10" type="primary">holA</name>
    <name evidence="10" type="ORF">P0Y53_15975</name>
</gene>
<dbReference type="GO" id="GO:0009360">
    <property type="term" value="C:DNA polymerase III complex"/>
    <property type="evidence" value="ECO:0007669"/>
    <property type="project" value="InterPro"/>
</dbReference>
<dbReference type="Pfam" id="PF06144">
    <property type="entry name" value="DNA_pol3_delta"/>
    <property type="match status" value="1"/>
</dbReference>
<dbReference type="Gene3D" id="1.20.272.10">
    <property type="match status" value="1"/>
</dbReference>
<evidence type="ECO:0000256" key="6">
    <source>
        <dbReference type="ARBA" id="ARBA00022932"/>
    </source>
</evidence>
<comment type="catalytic activity">
    <reaction evidence="8">
        <text>DNA(n) + a 2'-deoxyribonucleoside 5'-triphosphate = DNA(n+1) + diphosphate</text>
        <dbReference type="Rhea" id="RHEA:22508"/>
        <dbReference type="Rhea" id="RHEA-COMP:17339"/>
        <dbReference type="Rhea" id="RHEA-COMP:17340"/>
        <dbReference type="ChEBI" id="CHEBI:33019"/>
        <dbReference type="ChEBI" id="CHEBI:61560"/>
        <dbReference type="ChEBI" id="CHEBI:173112"/>
        <dbReference type="EC" id="2.7.7.7"/>
    </reaction>
</comment>
<dbReference type="AlphaFoldDB" id="A0AAJ5WL98"/>
<dbReference type="InterPro" id="IPR010372">
    <property type="entry name" value="DNA_pol3_delta_N"/>
</dbReference>
<evidence type="ECO:0000256" key="2">
    <source>
        <dbReference type="ARBA" id="ARBA00017703"/>
    </source>
</evidence>
<dbReference type="GO" id="GO:0003887">
    <property type="term" value="F:DNA-directed DNA polymerase activity"/>
    <property type="evidence" value="ECO:0007669"/>
    <property type="project" value="UniProtKB-KW"/>
</dbReference>
<dbReference type="InterPro" id="IPR005790">
    <property type="entry name" value="DNA_polIII_delta"/>
</dbReference>
<dbReference type="PANTHER" id="PTHR34388:SF1">
    <property type="entry name" value="DNA POLYMERASE III SUBUNIT DELTA"/>
    <property type="match status" value="1"/>
</dbReference>
<dbReference type="GO" id="GO:0006261">
    <property type="term" value="P:DNA-templated DNA replication"/>
    <property type="evidence" value="ECO:0007669"/>
    <property type="project" value="TreeGrafter"/>
</dbReference>
<dbReference type="Gene3D" id="3.40.50.300">
    <property type="entry name" value="P-loop containing nucleotide triphosphate hydrolases"/>
    <property type="match status" value="1"/>
</dbReference>
<keyword evidence="4 10" id="KW-0548">Nucleotidyltransferase</keyword>
<evidence type="ECO:0000313" key="10">
    <source>
        <dbReference type="EMBL" id="WEK33986.1"/>
    </source>
</evidence>
<evidence type="ECO:0000256" key="3">
    <source>
        <dbReference type="ARBA" id="ARBA00022679"/>
    </source>
</evidence>
<keyword evidence="6" id="KW-0239">DNA-directed DNA polymerase</keyword>
<protein>
    <recommendedName>
        <fullName evidence="2">DNA polymerase III subunit delta</fullName>
        <ecNumber evidence="1">2.7.7.7</ecNumber>
    </recommendedName>
</protein>
<evidence type="ECO:0000256" key="5">
    <source>
        <dbReference type="ARBA" id="ARBA00022705"/>
    </source>
</evidence>
<name>A0AAJ5WL98_9BACT</name>
<dbReference type="Proteomes" id="UP001220610">
    <property type="component" value="Chromosome"/>
</dbReference>
<keyword evidence="3 10" id="KW-0808">Transferase</keyword>
<feature type="domain" description="DNA polymerase III delta N-terminal" evidence="9">
    <location>
        <begin position="19"/>
        <end position="133"/>
    </location>
</feature>
<dbReference type="InterPro" id="IPR027417">
    <property type="entry name" value="P-loop_NTPase"/>
</dbReference>
<dbReference type="EC" id="2.7.7.7" evidence="1"/>
<dbReference type="InterPro" id="IPR008921">
    <property type="entry name" value="DNA_pol3_clamp-load_cplx_C"/>
</dbReference>
<evidence type="ECO:0000313" key="11">
    <source>
        <dbReference type="Proteomes" id="UP001220610"/>
    </source>
</evidence>
<dbReference type="EMBL" id="CP119311">
    <property type="protein sequence ID" value="WEK33986.1"/>
    <property type="molecule type" value="Genomic_DNA"/>
</dbReference>
<dbReference type="SUPFAM" id="SSF48019">
    <property type="entry name" value="post-AAA+ oligomerization domain-like"/>
    <property type="match status" value="1"/>
</dbReference>
<keyword evidence="5" id="KW-0235">DNA replication</keyword>
<dbReference type="Gene3D" id="1.10.8.60">
    <property type="match status" value="1"/>
</dbReference>
<evidence type="ECO:0000259" key="9">
    <source>
        <dbReference type="Pfam" id="PF06144"/>
    </source>
</evidence>
<dbReference type="NCBIfam" id="TIGR01128">
    <property type="entry name" value="holA"/>
    <property type="match status" value="1"/>
</dbReference>
<reference evidence="10" key="1">
    <citation type="submission" date="2023-03" db="EMBL/GenBank/DDBJ databases">
        <title>Andean soil-derived lignocellulolytic bacterial consortium as a source of novel taxa and putative plastic-active enzymes.</title>
        <authorList>
            <person name="Diaz-Garcia L."/>
            <person name="Chuvochina M."/>
            <person name="Feuerriegel G."/>
            <person name="Bunk B."/>
            <person name="Sproer C."/>
            <person name="Streit W.R."/>
            <person name="Rodriguez L.M."/>
            <person name="Overmann J."/>
            <person name="Jimenez D.J."/>
        </authorList>
    </citation>
    <scope>NUCLEOTIDE SEQUENCE</scope>
    <source>
        <strain evidence="10">MAG 7</strain>
    </source>
</reference>
<evidence type="ECO:0000256" key="1">
    <source>
        <dbReference type="ARBA" id="ARBA00012417"/>
    </source>
</evidence>